<evidence type="ECO:0000313" key="3">
    <source>
        <dbReference type="Proteomes" id="UP001153678"/>
    </source>
</evidence>
<feature type="signal peptide" evidence="1">
    <location>
        <begin position="1"/>
        <end position="20"/>
    </location>
</feature>
<accession>A0A9W4T2K4</accession>
<dbReference type="Proteomes" id="UP001153678">
    <property type="component" value="Unassembled WGS sequence"/>
</dbReference>
<sequence>MKFSIYFAIFFGLQVPLAQGHTVWIHNKVTVGTLTAAAATETNEGSGFSWYGPYIDMHSENAHKGYSLYIPDNKATFWLVFGVSGSLQENKWRGPFNNDGDKCWHYHGTIDGWNVDEC</sequence>
<evidence type="ECO:0000313" key="2">
    <source>
        <dbReference type="EMBL" id="CAI2190145.1"/>
    </source>
</evidence>
<reference evidence="2" key="1">
    <citation type="submission" date="2022-08" db="EMBL/GenBank/DDBJ databases">
        <authorList>
            <person name="Kallberg Y."/>
            <person name="Tangrot J."/>
            <person name="Rosling A."/>
        </authorList>
    </citation>
    <scope>NUCLEOTIDE SEQUENCE</scope>
    <source>
        <strain evidence="2">Wild A</strain>
    </source>
</reference>
<dbReference type="AlphaFoldDB" id="A0A9W4T2K4"/>
<keyword evidence="3" id="KW-1185">Reference proteome</keyword>
<dbReference type="OrthoDB" id="2306020at2759"/>
<feature type="chain" id="PRO_5040788389" evidence="1">
    <location>
        <begin position="21"/>
        <end position="118"/>
    </location>
</feature>
<comment type="caution">
    <text evidence="2">The sequence shown here is derived from an EMBL/GenBank/DDBJ whole genome shotgun (WGS) entry which is preliminary data.</text>
</comment>
<name>A0A9W4T2K4_9GLOM</name>
<protein>
    <submittedName>
        <fullName evidence="2">4512_t:CDS:1</fullName>
    </submittedName>
</protein>
<proteinExistence type="predicted"/>
<gene>
    <name evidence="2" type="ORF">FWILDA_LOCUS14429</name>
</gene>
<keyword evidence="1" id="KW-0732">Signal</keyword>
<organism evidence="2 3">
    <name type="scientific">Funneliformis geosporum</name>
    <dbReference type="NCBI Taxonomy" id="1117311"/>
    <lineage>
        <taxon>Eukaryota</taxon>
        <taxon>Fungi</taxon>
        <taxon>Fungi incertae sedis</taxon>
        <taxon>Mucoromycota</taxon>
        <taxon>Glomeromycotina</taxon>
        <taxon>Glomeromycetes</taxon>
        <taxon>Glomerales</taxon>
        <taxon>Glomeraceae</taxon>
        <taxon>Funneliformis</taxon>
    </lineage>
</organism>
<dbReference type="EMBL" id="CAMKVN010006312">
    <property type="protein sequence ID" value="CAI2190145.1"/>
    <property type="molecule type" value="Genomic_DNA"/>
</dbReference>
<evidence type="ECO:0000256" key="1">
    <source>
        <dbReference type="SAM" id="SignalP"/>
    </source>
</evidence>